<feature type="compositionally biased region" description="Polar residues" evidence="1">
    <location>
        <begin position="106"/>
        <end position="118"/>
    </location>
</feature>
<keyword evidence="5" id="KW-1185">Reference proteome</keyword>
<proteinExistence type="predicted"/>
<dbReference type="EMBL" id="CAKMRJ010000001">
    <property type="protein sequence ID" value="CAH1415446.1"/>
    <property type="molecule type" value="Genomic_DNA"/>
</dbReference>
<keyword evidence="2" id="KW-0812">Transmembrane</keyword>
<dbReference type="InterPro" id="IPR055780">
    <property type="entry name" value="DUF7356"/>
</dbReference>
<dbReference type="PANTHER" id="PTHR34200">
    <property type="entry name" value="DENTIN SIALOPHOSPHOPROTEIN-LIKE ISOFORM X1"/>
    <property type="match status" value="1"/>
</dbReference>
<dbReference type="Proteomes" id="UP001157418">
    <property type="component" value="Unassembled WGS sequence"/>
</dbReference>
<sequence length="428" mass="47309">MGCKIVRLDWAKPIHKFIIRVTTLTFRVNKFSIHFTSAEEINVETHAKWVPVRALNLHIPFSSASVNHAVVVHCADPDPVVKKNPNDGLGSETTTTSNPKPKVSLNEKSSASGSNLESKQADPLEKPKVSNDIQNPTVDKAKIKSVPSKPLGDKEAGNVQKDSKDKEVVEDVDKKTKAYKGEEEFKKVPKEDNLASMRIGQCDSSFKCTIGNDDENHGMVACLSVPGDESTEVSLLIQNKGKGLLVVDITAPEFVRLDKTKVKIQENDDQKVMVSIGDGKTKKFITLKTLKGSCNLDFMDFLTHNPIKKSNYMSRLTFTNLFKRTPFVGLISLAFVLVIVSVMACVTYQRRRLMINNGAAKYQKLDAGLPVSGGPKMDFDQKDGWNDNWSDDWDDVEAPNTPSTMPLTPSISSAGVSSRRVNKDAWKD</sequence>
<feature type="region of interest" description="Disordered" evidence="1">
    <location>
        <begin position="78"/>
        <end position="170"/>
    </location>
</feature>
<evidence type="ECO:0000313" key="5">
    <source>
        <dbReference type="Proteomes" id="UP001157418"/>
    </source>
</evidence>
<evidence type="ECO:0000313" key="4">
    <source>
        <dbReference type="EMBL" id="CAH1415446.1"/>
    </source>
</evidence>
<name>A0AAU9LKZ4_9ASTR</name>
<reference evidence="4 5" key="1">
    <citation type="submission" date="2022-01" db="EMBL/GenBank/DDBJ databases">
        <authorList>
            <person name="Xiong W."/>
            <person name="Schranz E."/>
        </authorList>
    </citation>
    <scope>NUCLEOTIDE SEQUENCE [LARGE SCALE GENOMIC DNA]</scope>
</reference>
<dbReference type="Pfam" id="PF24053">
    <property type="entry name" value="DUF7356"/>
    <property type="match status" value="1"/>
</dbReference>
<gene>
    <name evidence="4" type="ORF">LVIROSA_LOCUS3292</name>
</gene>
<feature type="compositionally biased region" description="Basic and acidic residues" evidence="1">
    <location>
        <begin position="119"/>
        <end position="129"/>
    </location>
</feature>
<keyword evidence="2" id="KW-1133">Transmembrane helix</keyword>
<dbReference type="AlphaFoldDB" id="A0AAU9LKZ4"/>
<dbReference type="PANTHER" id="PTHR34200:SF8">
    <property type="entry name" value="TRANSMEMBRANE PROTEIN"/>
    <property type="match status" value="1"/>
</dbReference>
<feature type="region of interest" description="Disordered" evidence="1">
    <location>
        <begin position="383"/>
        <end position="428"/>
    </location>
</feature>
<keyword evidence="2" id="KW-0472">Membrane</keyword>
<comment type="caution">
    <text evidence="4">The sequence shown here is derived from an EMBL/GenBank/DDBJ whole genome shotgun (WGS) entry which is preliminary data.</text>
</comment>
<feature type="compositionally biased region" description="Polar residues" evidence="1">
    <location>
        <begin position="400"/>
        <end position="416"/>
    </location>
</feature>
<accession>A0AAU9LKZ4</accession>
<protein>
    <recommendedName>
        <fullName evidence="3">DUF7356 domain-containing protein</fullName>
    </recommendedName>
</protein>
<evidence type="ECO:0000259" key="3">
    <source>
        <dbReference type="Pfam" id="PF24053"/>
    </source>
</evidence>
<evidence type="ECO:0000256" key="1">
    <source>
        <dbReference type="SAM" id="MobiDB-lite"/>
    </source>
</evidence>
<evidence type="ECO:0000256" key="2">
    <source>
        <dbReference type="SAM" id="Phobius"/>
    </source>
</evidence>
<feature type="domain" description="DUF7356" evidence="3">
    <location>
        <begin position="201"/>
        <end position="299"/>
    </location>
</feature>
<organism evidence="4 5">
    <name type="scientific">Lactuca virosa</name>
    <dbReference type="NCBI Taxonomy" id="75947"/>
    <lineage>
        <taxon>Eukaryota</taxon>
        <taxon>Viridiplantae</taxon>
        <taxon>Streptophyta</taxon>
        <taxon>Embryophyta</taxon>
        <taxon>Tracheophyta</taxon>
        <taxon>Spermatophyta</taxon>
        <taxon>Magnoliopsida</taxon>
        <taxon>eudicotyledons</taxon>
        <taxon>Gunneridae</taxon>
        <taxon>Pentapetalae</taxon>
        <taxon>asterids</taxon>
        <taxon>campanulids</taxon>
        <taxon>Asterales</taxon>
        <taxon>Asteraceae</taxon>
        <taxon>Cichorioideae</taxon>
        <taxon>Cichorieae</taxon>
        <taxon>Lactucinae</taxon>
        <taxon>Lactuca</taxon>
    </lineage>
</organism>
<feature type="transmembrane region" description="Helical" evidence="2">
    <location>
        <begin position="327"/>
        <end position="348"/>
    </location>
</feature>
<feature type="compositionally biased region" description="Basic and acidic residues" evidence="1">
    <location>
        <begin position="151"/>
        <end position="170"/>
    </location>
</feature>